<organism evidence="3 4">
    <name type="scientific">Compostimonas suwonensis</name>
    <dbReference type="NCBI Taxonomy" id="1048394"/>
    <lineage>
        <taxon>Bacteria</taxon>
        <taxon>Bacillati</taxon>
        <taxon>Actinomycetota</taxon>
        <taxon>Actinomycetes</taxon>
        <taxon>Micrococcales</taxon>
        <taxon>Microbacteriaceae</taxon>
        <taxon>Compostimonas</taxon>
    </lineage>
</organism>
<feature type="domain" description="Resolvase/invertase-type recombinase catalytic" evidence="1">
    <location>
        <begin position="1"/>
        <end position="134"/>
    </location>
</feature>
<dbReference type="SUPFAM" id="SSF53041">
    <property type="entry name" value="Resolvase-like"/>
    <property type="match status" value="1"/>
</dbReference>
<evidence type="ECO:0000313" key="3">
    <source>
        <dbReference type="EMBL" id="PJJ55515.1"/>
    </source>
</evidence>
<evidence type="ECO:0000259" key="1">
    <source>
        <dbReference type="PROSITE" id="PS51736"/>
    </source>
</evidence>
<keyword evidence="4" id="KW-1185">Reference proteome</keyword>
<dbReference type="AlphaFoldDB" id="A0A2M9BC32"/>
<protein>
    <submittedName>
        <fullName evidence="3">DNA invertase Pin-like site-specific DNA recombinase</fullName>
    </submittedName>
</protein>
<dbReference type="PANTHER" id="PTHR30461">
    <property type="entry name" value="DNA-INVERTASE FROM LAMBDOID PROPHAGE"/>
    <property type="match status" value="1"/>
</dbReference>
<dbReference type="PROSITE" id="PS51736">
    <property type="entry name" value="RECOMBINASES_3"/>
    <property type="match status" value="1"/>
</dbReference>
<dbReference type="Gene3D" id="3.40.50.1390">
    <property type="entry name" value="Resolvase, N-terminal catalytic domain"/>
    <property type="match status" value="1"/>
</dbReference>
<dbReference type="GO" id="GO:0000150">
    <property type="term" value="F:DNA strand exchange activity"/>
    <property type="evidence" value="ECO:0007669"/>
    <property type="project" value="InterPro"/>
</dbReference>
<dbReference type="Pfam" id="PF00239">
    <property type="entry name" value="Resolvase"/>
    <property type="match status" value="1"/>
</dbReference>
<dbReference type="CDD" id="cd00338">
    <property type="entry name" value="Ser_Recombinase"/>
    <property type="match status" value="1"/>
</dbReference>
<proteinExistence type="predicted"/>
<dbReference type="InterPro" id="IPR006119">
    <property type="entry name" value="Resolv_N"/>
</dbReference>
<dbReference type="Pfam" id="PF07508">
    <property type="entry name" value="Recombinase"/>
    <property type="match status" value="1"/>
</dbReference>
<feature type="domain" description="Recombinase" evidence="2">
    <location>
        <begin position="139"/>
        <end position="258"/>
    </location>
</feature>
<comment type="caution">
    <text evidence="3">The sequence shown here is derived from an EMBL/GenBank/DDBJ whole genome shotgun (WGS) entry which is preliminary data.</text>
</comment>
<evidence type="ECO:0000259" key="2">
    <source>
        <dbReference type="PROSITE" id="PS51737"/>
    </source>
</evidence>
<dbReference type="InterPro" id="IPR038109">
    <property type="entry name" value="DNA_bind_recomb_sf"/>
</dbReference>
<dbReference type="SMART" id="SM00857">
    <property type="entry name" value="Resolvase"/>
    <property type="match status" value="1"/>
</dbReference>
<sequence>MRAGVLRQQEDCLALAARLGFDDPPVFIDNDVSAFDGGRRPGYDALIAQVEGGVTHIVVWHVDRLYRQPRELEGLIDLVEHHPVRIESVQGGGFDLNTSEGRLMARQLVAIAAYESGHKSDRVKRANQRLAEQGRWHGPARYGYGPGGVLIAEQAAVIRQMADRFLAGESIRSITAWLNRSQIPPLRAGSDTSGLWHPYTVRSVLASARISGQRAYSPGTRADPAGGREILGPGDWERIITPEETARIRAILADPARRRTTTARPSLLGGIARCGKCGAGLTIAGHTSAPGANPTLRYVCQKDPSHPERGGLSISAPLLDDEVTRGILHRLGRPRPASDTSPISALVEQIVETNQRIALLEQDSAAGLITPRERMSGQRAAEEALQAAHRQLAAAGAVGLLTVPIGDPAGLESWWRRLNVADRRAVITTLIRKLTIAPGRPGRGFDPARIRITYAS</sequence>
<dbReference type="Gene3D" id="3.90.1750.20">
    <property type="entry name" value="Putative Large Serine Recombinase, Chain B, Domain 2"/>
    <property type="match status" value="1"/>
</dbReference>
<name>A0A2M9BC32_9MICO</name>
<dbReference type="GO" id="GO:0003677">
    <property type="term" value="F:DNA binding"/>
    <property type="evidence" value="ECO:0007669"/>
    <property type="project" value="InterPro"/>
</dbReference>
<dbReference type="InterPro" id="IPR036162">
    <property type="entry name" value="Resolvase-like_N_sf"/>
</dbReference>
<dbReference type="Proteomes" id="UP000230161">
    <property type="component" value="Unassembled WGS sequence"/>
</dbReference>
<gene>
    <name evidence="3" type="ORF">CLV54_2860</name>
</gene>
<evidence type="ECO:0000313" key="4">
    <source>
        <dbReference type="Proteomes" id="UP000230161"/>
    </source>
</evidence>
<dbReference type="InterPro" id="IPR050639">
    <property type="entry name" value="SSR_resolvase"/>
</dbReference>
<dbReference type="PANTHER" id="PTHR30461:SF23">
    <property type="entry name" value="DNA RECOMBINASE-RELATED"/>
    <property type="match status" value="1"/>
</dbReference>
<accession>A0A2M9BC32</accession>
<reference evidence="3 4" key="1">
    <citation type="submission" date="2017-11" db="EMBL/GenBank/DDBJ databases">
        <title>Genomic Encyclopedia of Archaeal and Bacterial Type Strains, Phase II (KMG-II): From Individual Species to Whole Genera.</title>
        <authorList>
            <person name="Goeker M."/>
        </authorList>
    </citation>
    <scope>NUCLEOTIDE SEQUENCE [LARGE SCALE GENOMIC DNA]</scope>
    <source>
        <strain evidence="3 4">DSM 25625</strain>
    </source>
</reference>
<dbReference type="EMBL" id="PGFB01000005">
    <property type="protein sequence ID" value="PJJ55515.1"/>
    <property type="molecule type" value="Genomic_DNA"/>
</dbReference>
<dbReference type="PROSITE" id="PS51737">
    <property type="entry name" value="RECOMBINASE_DNA_BIND"/>
    <property type="match status" value="1"/>
</dbReference>
<dbReference type="InterPro" id="IPR011109">
    <property type="entry name" value="DNA_bind_recombinase_dom"/>
</dbReference>